<dbReference type="PANTHER" id="PTHR47447:SF17">
    <property type="entry name" value="OS12G0638900 PROTEIN"/>
    <property type="match status" value="1"/>
</dbReference>
<dbReference type="Pfam" id="PF13041">
    <property type="entry name" value="PPR_2"/>
    <property type="match status" value="2"/>
</dbReference>
<dbReference type="Proteomes" id="UP001558713">
    <property type="component" value="Unassembled WGS sequence"/>
</dbReference>
<name>A0ABD1A8Y5_CARAN</name>
<evidence type="ECO:0000313" key="4">
    <source>
        <dbReference type="EMBL" id="KAL1203282.1"/>
    </source>
</evidence>
<evidence type="ECO:0000313" key="5">
    <source>
        <dbReference type="Proteomes" id="UP001558713"/>
    </source>
</evidence>
<keyword evidence="2" id="KW-0677">Repeat</keyword>
<comment type="caution">
    <text evidence="4">The sequence shown here is derived from an EMBL/GenBank/DDBJ whole genome shotgun (WGS) entry which is preliminary data.</text>
</comment>
<dbReference type="EMBL" id="JBANAX010000563">
    <property type="protein sequence ID" value="KAL1203282.1"/>
    <property type="molecule type" value="Genomic_DNA"/>
</dbReference>
<dbReference type="InterPro" id="IPR011990">
    <property type="entry name" value="TPR-like_helical_dom_sf"/>
</dbReference>
<dbReference type="AlphaFoldDB" id="A0ABD1A8Y5"/>
<feature type="repeat" description="PPR" evidence="3">
    <location>
        <begin position="151"/>
        <end position="186"/>
    </location>
</feature>
<feature type="repeat" description="PPR" evidence="3">
    <location>
        <begin position="258"/>
        <end position="292"/>
    </location>
</feature>
<gene>
    <name evidence="4" type="ORF">V5N11_031876</name>
</gene>
<feature type="repeat" description="PPR" evidence="3">
    <location>
        <begin position="223"/>
        <end position="257"/>
    </location>
</feature>
<evidence type="ECO:0000256" key="2">
    <source>
        <dbReference type="ARBA" id="ARBA00022737"/>
    </source>
</evidence>
<protein>
    <submittedName>
        <fullName evidence="4">Pentatricopeptide repeat-containing protein</fullName>
    </submittedName>
</protein>
<dbReference type="NCBIfam" id="TIGR00756">
    <property type="entry name" value="PPR"/>
    <property type="match status" value="4"/>
</dbReference>
<dbReference type="Gene3D" id="1.25.40.10">
    <property type="entry name" value="Tetratricopeptide repeat domain"/>
    <property type="match status" value="2"/>
</dbReference>
<dbReference type="PANTHER" id="PTHR47447">
    <property type="entry name" value="OS03G0856100 PROTEIN"/>
    <property type="match status" value="1"/>
</dbReference>
<reference evidence="4 5" key="1">
    <citation type="submission" date="2024-04" db="EMBL/GenBank/DDBJ databases">
        <title>Genome assembly C_amara_ONT_v2.</title>
        <authorList>
            <person name="Yant L."/>
            <person name="Moore C."/>
            <person name="Slenker M."/>
        </authorList>
    </citation>
    <scope>NUCLEOTIDE SEQUENCE [LARGE SCALE GENOMIC DNA]</scope>
    <source>
        <tissue evidence="4">Leaf</tissue>
    </source>
</reference>
<dbReference type="PROSITE" id="PS51375">
    <property type="entry name" value="PPR"/>
    <property type="match status" value="4"/>
</dbReference>
<feature type="repeat" description="PPR" evidence="3">
    <location>
        <begin position="187"/>
        <end position="217"/>
    </location>
</feature>
<organism evidence="4 5">
    <name type="scientific">Cardamine amara subsp. amara</name>
    <dbReference type="NCBI Taxonomy" id="228776"/>
    <lineage>
        <taxon>Eukaryota</taxon>
        <taxon>Viridiplantae</taxon>
        <taxon>Streptophyta</taxon>
        <taxon>Embryophyta</taxon>
        <taxon>Tracheophyta</taxon>
        <taxon>Spermatophyta</taxon>
        <taxon>Magnoliopsida</taxon>
        <taxon>eudicotyledons</taxon>
        <taxon>Gunneridae</taxon>
        <taxon>Pentapetalae</taxon>
        <taxon>rosids</taxon>
        <taxon>malvids</taxon>
        <taxon>Brassicales</taxon>
        <taxon>Brassicaceae</taxon>
        <taxon>Cardamineae</taxon>
        <taxon>Cardamine</taxon>
    </lineage>
</organism>
<dbReference type="InterPro" id="IPR002885">
    <property type="entry name" value="PPR_rpt"/>
</dbReference>
<evidence type="ECO:0000256" key="3">
    <source>
        <dbReference type="PROSITE-ProRule" id="PRU00708"/>
    </source>
</evidence>
<evidence type="ECO:0000256" key="1">
    <source>
        <dbReference type="ARBA" id="ARBA00007626"/>
    </source>
</evidence>
<proteinExistence type="inferred from homology"/>
<keyword evidence="5" id="KW-1185">Reference proteome</keyword>
<accession>A0ABD1A8Y5</accession>
<comment type="similarity">
    <text evidence="1">Belongs to the PPR family. P subfamily.</text>
</comment>
<sequence>MFSSEESWNLSRRDRMLDPYLVRILKIPKWEYHTGEDLYQFRLKVDNRLVRSVLEMDFELDVKVEFFKWARVNGRMFLHDSSSYMALIRCLEEAKFYSEIRTTIQDVLNNSYLSFSTAELSELMKILGRGTMVSEALSVLYQEKELGCKFNSSTYNSVILMLVQHGLHEKVLEIYADMCKEVDCFPDTVTYSALISTYAKLDRYMSAIKMFDEMKDKKGLKPTEKIYTTLLGIYSKVGKVKKALNLFEEMKQEGCSPTVYTYTELINGLVNAGWVGEVYGLYKDMLRHGFTPDAVLLINLMGMFPTNIFNEMRIKGGTPSVVPYNDVTLFESKGPVSEVSSWFDKMVLVKQIEWRELCCFSRKWMKKVSQPHKRSWKSDKI</sequence>